<name>A0A0L0NX48_CANAR</name>
<dbReference type="VEuPathDB" id="FungiDB:CJI97_004345"/>
<evidence type="ECO:0000256" key="1">
    <source>
        <dbReference type="SAM" id="MobiDB-lite"/>
    </source>
</evidence>
<evidence type="ECO:0000313" key="2">
    <source>
        <dbReference type="EMBL" id="KND98781.1"/>
    </source>
</evidence>
<protein>
    <submittedName>
        <fullName evidence="2">Uncharacterized protein</fullName>
    </submittedName>
</protein>
<dbReference type="VEuPathDB" id="FungiDB:CJI96_0005306"/>
<dbReference type="VEuPathDB" id="FungiDB:QG37_04691"/>
<reference evidence="3" key="1">
    <citation type="journal article" date="2015" name="BMC Genomics">
        <title>Draft genome of a commonly misdiagnosed multidrug resistant pathogen Candida auris.</title>
        <authorList>
            <person name="Chatterjee S."/>
            <person name="Alampalli S.V."/>
            <person name="Nageshan R.K."/>
            <person name="Chettiar S.T."/>
            <person name="Joshi S."/>
            <person name="Tatu U.S."/>
        </authorList>
    </citation>
    <scope>NUCLEOTIDE SEQUENCE [LARGE SCALE GENOMIC DNA]</scope>
    <source>
        <strain evidence="3">6684</strain>
    </source>
</reference>
<organism evidence="2 3">
    <name type="scientific">Candidozyma auris</name>
    <name type="common">Yeast</name>
    <name type="synonym">Candida auris</name>
    <dbReference type="NCBI Taxonomy" id="498019"/>
    <lineage>
        <taxon>Eukaryota</taxon>
        <taxon>Fungi</taxon>
        <taxon>Dikarya</taxon>
        <taxon>Ascomycota</taxon>
        <taxon>Saccharomycotina</taxon>
        <taxon>Pichiomycetes</taxon>
        <taxon>Metschnikowiaceae</taxon>
        <taxon>Candidozyma</taxon>
    </lineage>
</organism>
<evidence type="ECO:0000313" key="3">
    <source>
        <dbReference type="Proteomes" id="UP000037122"/>
    </source>
</evidence>
<proteinExistence type="predicted"/>
<comment type="caution">
    <text evidence="2">The sequence shown here is derived from an EMBL/GenBank/DDBJ whole genome shotgun (WGS) entry which is preliminary data.</text>
</comment>
<gene>
    <name evidence="2" type="ORF">QG37_04691</name>
</gene>
<dbReference type="AlphaFoldDB" id="A0A0L0NX48"/>
<dbReference type="VEuPathDB" id="FungiDB:B9J08_004282"/>
<sequence>MPTSQGTFVQAKVTYKSNTKIPDKRFEQWFLLHCDTLRSWKEYDSKQEDKKYAIALIDVGLNRLPPRLPNKVARQLSEDPSKDPLASYYHQLMALPLDPDAEIDRALTVGKALEKILAKEQQVREAIAKLPKNEEYPTECQMEVFIDHCDKPYCRKCREVGHNCQPRPSKGKQKAASCPHESKCRVSGDHLVSTCPQNQNANKFPVKSKSNKGNQYTQRKKKAPIVDAEGFQQVGRSKQTPLAKPCPQNVPTSARQGFAVLED</sequence>
<dbReference type="EMBL" id="LGST01000031">
    <property type="protein sequence ID" value="KND98781.1"/>
    <property type="molecule type" value="Genomic_DNA"/>
</dbReference>
<accession>A0A0L0NX48</accession>
<dbReference type="VEuPathDB" id="FungiDB:CJJ07_002093"/>
<dbReference type="VEuPathDB" id="FungiDB:CJJ09_005135"/>
<feature type="region of interest" description="Disordered" evidence="1">
    <location>
        <begin position="197"/>
        <end position="263"/>
    </location>
</feature>
<dbReference type="Proteomes" id="UP000037122">
    <property type="component" value="Unassembled WGS sequence"/>
</dbReference>